<organism evidence="4">
    <name type="scientific">Spodoptera frugiperda</name>
    <name type="common">Fall armyworm</name>
    <dbReference type="NCBI Taxonomy" id="7108"/>
    <lineage>
        <taxon>Eukaryota</taxon>
        <taxon>Metazoa</taxon>
        <taxon>Ecdysozoa</taxon>
        <taxon>Arthropoda</taxon>
        <taxon>Hexapoda</taxon>
        <taxon>Insecta</taxon>
        <taxon>Pterygota</taxon>
        <taxon>Neoptera</taxon>
        <taxon>Endopterygota</taxon>
        <taxon>Lepidoptera</taxon>
        <taxon>Glossata</taxon>
        <taxon>Ditrysia</taxon>
        <taxon>Noctuoidea</taxon>
        <taxon>Noctuidae</taxon>
        <taxon>Amphipyrinae</taxon>
        <taxon>Spodoptera</taxon>
    </lineage>
</organism>
<dbReference type="Pfam" id="PF00095">
    <property type="entry name" value="WAP"/>
    <property type="match status" value="2"/>
</dbReference>
<dbReference type="SUPFAM" id="SSF57256">
    <property type="entry name" value="Elafin-like"/>
    <property type="match status" value="2"/>
</dbReference>
<proteinExistence type="predicted"/>
<dbReference type="GO" id="GO:0005615">
    <property type="term" value="C:extracellular space"/>
    <property type="evidence" value="ECO:0007669"/>
    <property type="project" value="TreeGrafter"/>
</dbReference>
<feature type="domain" description="WAP" evidence="3">
    <location>
        <begin position="352"/>
        <end position="399"/>
    </location>
</feature>
<dbReference type="GO" id="GO:0004867">
    <property type="term" value="F:serine-type endopeptidase inhibitor activity"/>
    <property type="evidence" value="ECO:0007669"/>
    <property type="project" value="TreeGrafter"/>
</dbReference>
<dbReference type="Gene3D" id="4.10.75.10">
    <property type="entry name" value="Elafin-like"/>
    <property type="match status" value="2"/>
</dbReference>
<evidence type="ECO:0000259" key="3">
    <source>
        <dbReference type="PROSITE" id="PS51390"/>
    </source>
</evidence>
<dbReference type="CDD" id="cd00199">
    <property type="entry name" value="WAP"/>
    <property type="match status" value="1"/>
</dbReference>
<gene>
    <name evidence="4" type="ORF">SFRICE_029982</name>
</gene>
<dbReference type="InterPro" id="IPR008197">
    <property type="entry name" value="WAP_dom"/>
</dbReference>
<feature type="domain" description="WAP" evidence="3">
    <location>
        <begin position="245"/>
        <end position="292"/>
    </location>
</feature>
<sequence>MTFFALGEARGSVRLLLTKNYPVPSPAFRAGAPVNPLGHANFTETDAFLIFSMLTGSATGYTTLFHFLSNNWDVLKERYVSRTNLWDNLITSATSQFTTEEGLELVSQLYVTHQGQFASAEHIIEKSMRNIREEAKWSAENLPVIEAWLDKYLASSEVKDDKFIHNECVYKMYYFVLLFALSLVGMSSCEPAKIIGSCPPTIPVDICDATCGPESPCTKPKQLCCPTACGGAMCVDAVTQRHFVDAVKPGLCPEQPRGAWVCSDMCTTDSDCPRTLKCCPNRCGAYMFLSLVNISSCDPDITGSCPPSLPVDVCDETCRSDIPCTKPKQMCCATACGGSICVDAMTHRNKVDEVKPGLCPEKPRGPWICTNMCTSDSDCRRVLKCCPNRCGANTCQKPEAQPSDG</sequence>
<dbReference type="InterPro" id="IPR050514">
    <property type="entry name" value="WAP_four-disulfide_core"/>
</dbReference>
<dbReference type="InterPro" id="IPR036645">
    <property type="entry name" value="Elafin-like_sf"/>
</dbReference>
<dbReference type="Gene3D" id="1.25.50.20">
    <property type="match status" value="1"/>
</dbReference>
<reference evidence="4" key="1">
    <citation type="submission" date="2016-07" db="EMBL/GenBank/DDBJ databases">
        <authorList>
            <person name="Bretaudeau A."/>
        </authorList>
    </citation>
    <scope>NUCLEOTIDE SEQUENCE</scope>
    <source>
        <strain evidence="4">Rice</strain>
        <tissue evidence="4">Whole body</tissue>
    </source>
</reference>
<dbReference type="EMBL" id="ODYU01011213">
    <property type="protein sequence ID" value="SOQ56813.1"/>
    <property type="molecule type" value="Genomic_DNA"/>
</dbReference>
<evidence type="ECO:0000256" key="1">
    <source>
        <dbReference type="ARBA" id="ARBA00022729"/>
    </source>
</evidence>
<evidence type="ECO:0000256" key="2">
    <source>
        <dbReference type="ARBA" id="ARBA00023157"/>
    </source>
</evidence>
<keyword evidence="2" id="KW-1015">Disulfide bond</keyword>
<dbReference type="PROSITE" id="PS51390">
    <property type="entry name" value="WAP"/>
    <property type="match status" value="2"/>
</dbReference>
<dbReference type="GO" id="GO:0019731">
    <property type="term" value="P:antibacterial humoral response"/>
    <property type="evidence" value="ECO:0007669"/>
    <property type="project" value="TreeGrafter"/>
</dbReference>
<name>A0A2H1WUT2_SPOFR</name>
<dbReference type="PANTHER" id="PTHR19441:SF30">
    <property type="entry name" value="ELAFIN"/>
    <property type="match status" value="1"/>
</dbReference>
<dbReference type="InterPro" id="IPR024571">
    <property type="entry name" value="ERAP1-like_C_dom"/>
</dbReference>
<dbReference type="AlphaFoldDB" id="A0A2H1WUT2"/>
<dbReference type="Pfam" id="PF11838">
    <property type="entry name" value="ERAP1_C"/>
    <property type="match status" value="1"/>
</dbReference>
<dbReference type="PANTHER" id="PTHR19441">
    <property type="entry name" value="WHEY ACDIC PROTEIN WAP"/>
    <property type="match status" value="1"/>
</dbReference>
<keyword evidence="1" id="KW-0732">Signal</keyword>
<dbReference type="GO" id="GO:0045087">
    <property type="term" value="P:innate immune response"/>
    <property type="evidence" value="ECO:0007669"/>
    <property type="project" value="TreeGrafter"/>
</dbReference>
<evidence type="ECO:0000313" key="4">
    <source>
        <dbReference type="EMBL" id="SOQ56813.1"/>
    </source>
</evidence>
<protein>
    <submittedName>
        <fullName evidence="4">SFRICE_029982</fullName>
    </submittedName>
</protein>
<accession>A0A2H1WUT2</accession>
<dbReference type="SMART" id="SM00217">
    <property type="entry name" value="WAP"/>
    <property type="match status" value="2"/>
</dbReference>